<evidence type="ECO:0000256" key="3">
    <source>
        <dbReference type="ARBA" id="ARBA00022692"/>
    </source>
</evidence>
<dbReference type="AlphaFoldDB" id="A0A0J1FR54"/>
<name>A0A0J1FR54_9FIRM</name>
<dbReference type="EMBL" id="LDZY01000008">
    <property type="protein sequence ID" value="KLU65458.1"/>
    <property type="molecule type" value="Genomic_DNA"/>
</dbReference>
<proteinExistence type="predicted"/>
<evidence type="ECO:0000256" key="6">
    <source>
        <dbReference type="SAM" id="Phobius"/>
    </source>
</evidence>
<comment type="subcellular location">
    <subcellularLocation>
        <location evidence="1">Cell membrane</location>
        <topology evidence="1">Multi-pass membrane protein</topology>
    </subcellularLocation>
</comment>
<protein>
    <recommendedName>
        <fullName evidence="7">DUF202 domain-containing protein</fullName>
    </recommendedName>
</protein>
<evidence type="ECO:0000313" key="9">
    <source>
        <dbReference type="Proteomes" id="UP000036356"/>
    </source>
</evidence>
<feature type="domain" description="DUF202" evidence="7">
    <location>
        <begin position="17"/>
        <end position="97"/>
    </location>
</feature>
<dbReference type="Proteomes" id="UP000036356">
    <property type="component" value="Unassembled WGS sequence"/>
</dbReference>
<feature type="transmembrane region" description="Helical" evidence="6">
    <location>
        <begin position="112"/>
        <end position="132"/>
    </location>
</feature>
<dbReference type="PANTHER" id="PTHR34187:SF2">
    <property type="entry name" value="DUF202 DOMAIN-CONTAINING PROTEIN"/>
    <property type="match status" value="1"/>
</dbReference>
<gene>
    <name evidence="8" type="ORF">DEAC_c25950</name>
</gene>
<comment type="caution">
    <text evidence="8">The sequence shown here is derived from an EMBL/GenBank/DDBJ whole genome shotgun (WGS) entry which is preliminary data.</text>
</comment>
<dbReference type="RefSeq" id="WP_047810427.1">
    <property type="nucleotide sequence ID" value="NZ_LDZY01000008.1"/>
</dbReference>
<sequence>MLPKEISSQKPNTNRRLHLANERTFLAWIRTSIAMMGFGFVVERFALFLKQMSYVLGKSNLDVALPPSHGYSTMIGIFLVALGSLMSILAYLKYRNVDLQIATDTYQPSSFLNILLSISVLAVGMFLIFYLLQSI</sequence>
<evidence type="ECO:0000256" key="5">
    <source>
        <dbReference type="ARBA" id="ARBA00023136"/>
    </source>
</evidence>
<keyword evidence="2" id="KW-1003">Cell membrane</keyword>
<dbReference type="InterPro" id="IPR003807">
    <property type="entry name" value="DUF202"/>
</dbReference>
<organism evidence="8 9">
    <name type="scientific">Desulfosporosinus acididurans</name>
    <dbReference type="NCBI Taxonomy" id="476652"/>
    <lineage>
        <taxon>Bacteria</taxon>
        <taxon>Bacillati</taxon>
        <taxon>Bacillota</taxon>
        <taxon>Clostridia</taxon>
        <taxon>Eubacteriales</taxon>
        <taxon>Desulfitobacteriaceae</taxon>
        <taxon>Desulfosporosinus</taxon>
    </lineage>
</organism>
<evidence type="ECO:0000256" key="1">
    <source>
        <dbReference type="ARBA" id="ARBA00004651"/>
    </source>
</evidence>
<dbReference type="Pfam" id="PF02656">
    <property type="entry name" value="DUF202"/>
    <property type="match status" value="1"/>
</dbReference>
<evidence type="ECO:0000256" key="2">
    <source>
        <dbReference type="ARBA" id="ARBA00022475"/>
    </source>
</evidence>
<keyword evidence="3 6" id="KW-0812">Transmembrane</keyword>
<feature type="transmembrane region" description="Helical" evidence="6">
    <location>
        <begin position="69"/>
        <end position="92"/>
    </location>
</feature>
<accession>A0A0J1FR54</accession>
<evidence type="ECO:0000256" key="4">
    <source>
        <dbReference type="ARBA" id="ARBA00022989"/>
    </source>
</evidence>
<dbReference type="InterPro" id="IPR052053">
    <property type="entry name" value="IM_YidH-like"/>
</dbReference>
<feature type="transmembrane region" description="Helical" evidence="6">
    <location>
        <begin position="25"/>
        <end position="49"/>
    </location>
</feature>
<dbReference type="PANTHER" id="PTHR34187">
    <property type="entry name" value="FGR18P"/>
    <property type="match status" value="1"/>
</dbReference>
<keyword evidence="9" id="KW-1185">Reference proteome</keyword>
<keyword evidence="5 6" id="KW-0472">Membrane</keyword>
<evidence type="ECO:0000313" key="8">
    <source>
        <dbReference type="EMBL" id="KLU65458.1"/>
    </source>
</evidence>
<reference evidence="8 9" key="1">
    <citation type="submission" date="2015-06" db="EMBL/GenBank/DDBJ databases">
        <title>Draft genome of the moderately acidophilic sulfate reducer Candidatus Desulfosporosinus acididurans strain M1.</title>
        <authorList>
            <person name="Poehlein A."/>
            <person name="Petzsch P."/>
            <person name="Johnson B.D."/>
            <person name="Schloemann M."/>
            <person name="Daniel R."/>
            <person name="Muehling M."/>
        </authorList>
    </citation>
    <scope>NUCLEOTIDE SEQUENCE [LARGE SCALE GENOMIC DNA]</scope>
    <source>
        <strain evidence="8 9">M1</strain>
    </source>
</reference>
<dbReference type="GO" id="GO:0005886">
    <property type="term" value="C:plasma membrane"/>
    <property type="evidence" value="ECO:0007669"/>
    <property type="project" value="UniProtKB-SubCell"/>
</dbReference>
<dbReference type="PATRIC" id="fig|476652.3.peg.2715"/>
<keyword evidence="4 6" id="KW-1133">Transmembrane helix</keyword>
<evidence type="ECO:0000259" key="7">
    <source>
        <dbReference type="Pfam" id="PF02656"/>
    </source>
</evidence>